<dbReference type="EMBL" id="WOWR01000001">
    <property type="protein sequence ID" value="KAF0256829.1"/>
    <property type="molecule type" value="Genomic_DNA"/>
</dbReference>
<keyword evidence="3" id="KW-0238">DNA-binding</keyword>
<keyword evidence="4" id="KW-0804">Transcription</keyword>
<evidence type="ECO:0000313" key="5">
    <source>
        <dbReference type="EMBL" id="KAF0256829.1"/>
    </source>
</evidence>
<evidence type="ECO:0000256" key="3">
    <source>
        <dbReference type="ARBA" id="ARBA00023125"/>
    </source>
</evidence>
<evidence type="ECO:0000256" key="4">
    <source>
        <dbReference type="ARBA" id="ARBA00023163"/>
    </source>
</evidence>
<comment type="caution">
    <text evidence="5">The sequence shown here is derived from an EMBL/GenBank/DDBJ whole genome shotgun (WGS) entry which is preliminary data.</text>
</comment>
<dbReference type="AlphaFoldDB" id="A0A177YYG3"/>
<evidence type="ECO:0000313" key="6">
    <source>
        <dbReference type="Proteomes" id="UP000442695"/>
    </source>
</evidence>
<proteinExistence type="inferred from homology"/>
<name>A0A177YYG3_PSEPU</name>
<comment type="similarity">
    <text evidence="1">Belongs to the phage antitermination Q type 1 family.</text>
</comment>
<dbReference type="GeneID" id="72419275"/>
<evidence type="ECO:0000256" key="2">
    <source>
        <dbReference type="ARBA" id="ARBA00023015"/>
    </source>
</evidence>
<organism evidence="5 6">
    <name type="scientific">Pseudomonas putida</name>
    <name type="common">Arthrobacter siderocapsulatus</name>
    <dbReference type="NCBI Taxonomy" id="303"/>
    <lineage>
        <taxon>Bacteria</taxon>
        <taxon>Pseudomonadati</taxon>
        <taxon>Pseudomonadota</taxon>
        <taxon>Gammaproteobacteria</taxon>
        <taxon>Pseudomonadales</taxon>
        <taxon>Pseudomonadaceae</taxon>
        <taxon>Pseudomonas</taxon>
    </lineage>
</organism>
<dbReference type="Proteomes" id="UP000442695">
    <property type="component" value="Unassembled WGS sequence"/>
</dbReference>
<dbReference type="InterPro" id="IPR010534">
    <property type="entry name" value="Phage_933W_GpQ"/>
</dbReference>
<reference evidence="5 6" key="1">
    <citation type="submission" date="2019-12" db="EMBL/GenBank/DDBJ databases">
        <authorList>
            <person name="Woiski C."/>
        </authorList>
    </citation>
    <scope>NUCLEOTIDE SEQUENCE [LARGE SCALE GENOMIC DNA]</scope>
    <source>
        <strain evidence="5 6">BOE100</strain>
    </source>
</reference>
<dbReference type="GO" id="GO:0060567">
    <property type="term" value="P:negative regulation of termination of DNA-templated transcription"/>
    <property type="evidence" value="ECO:0007669"/>
    <property type="project" value="InterPro"/>
</dbReference>
<dbReference type="OrthoDB" id="6401714at2"/>
<accession>A0A177YYG3</accession>
<sequence>MKKRTYADKALGDTEYMLEQWGWWRMCEMGVPRYVSPLYALMRDNVPSEGGIRQHVITDDLALIIDGAVARLTKRNQQMGDFVWAYYGSKHPAMRVGREAGMSERKAREIIKAGVAWIDCALEEIREAA</sequence>
<gene>
    <name evidence="5" type="ORF">GN299_01385</name>
</gene>
<protein>
    <submittedName>
        <fullName evidence="5">Antitermination protein Q</fullName>
    </submittedName>
</protein>
<dbReference type="GO" id="GO:0003677">
    <property type="term" value="F:DNA binding"/>
    <property type="evidence" value="ECO:0007669"/>
    <property type="project" value="UniProtKB-KW"/>
</dbReference>
<dbReference type="Pfam" id="PF06530">
    <property type="entry name" value="Phage_antitermQ"/>
    <property type="match status" value="1"/>
</dbReference>
<keyword evidence="2" id="KW-0805">Transcription regulation</keyword>
<dbReference type="RefSeq" id="WP_064314520.1">
    <property type="nucleotide sequence ID" value="NZ_BSKD01000002.1"/>
</dbReference>
<evidence type="ECO:0000256" key="1">
    <source>
        <dbReference type="ARBA" id="ARBA00010234"/>
    </source>
</evidence>